<accession>A0ABN7T3V5</accession>
<dbReference type="EMBL" id="OU015567">
    <property type="protein sequence ID" value="CAG5111176.1"/>
    <property type="molecule type" value="Genomic_DNA"/>
</dbReference>
<sequence length="383" mass="43554">MHNVELRVVEEHSECLYFIQRLLARGKLPIEGFKMVHYDSHPDLCAPIGFTMEHLSNSEKMREMTSIESWILPLVCAGHLKEINWVRPPWADQLADGRRELSVGFAEGIIEKGKTRLAVSWATDYYTSDATYCAEEKMTDAKKLTLTVSTEPSYSKKEDMEPWFLDVDLDYFSCDDPFTQDIQGDDLVRIGKLFSAGKQLSDEEPVELHEEFQKRRAEKLRKFESFLLGLDKACEKYDQMEEEDFAESDDPHLKEAFKIWKSQRKLTQSAVELSGENCSEVNDGWLIYNAGCTSQDDGPALPVHISTELEIEQMIKQFGTKMRCVLADLGLPAGICLARSTKDGYCPEAQVESIQSSVIAVLKEIFKEFSPASKLLINEAYKS</sequence>
<evidence type="ECO:0000313" key="2">
    <source>
        <dbReference type="EMBL" id="CAG5111176.1"/>
    </source>
</evidence>
<reference evidence="2 3" key="1">
    <citation type="submission" date="2021-04" db="EMBL/GenBank/DDBJ databases">
        <authorList>
            <person name="Bliznina A."/>
        </authorList>
    </citation>
    <scope>NUCLEOTIDE SEQUENCE [LARGE SCALE GENOMIC DNA]</scope>
</reference>
<evidence type="ECO:0000256" key="1">
    <source>
        <dbReference type="ARBA" id="ARBA00007099"/>
    </source>
</evidence>
<gene>
    <name evidence="2" type="ORF">OKIOD_LOCUS14273</name>
</gene>
<keyword evidence="3" id="KW-1185">Reference proteome</keyword>
<comment type="similarity">
    <text evidence="1">Belongs to the UPF0489 family.</text>
</comment>
<dbReference type="InterPro" id="IPR024131">
    <property type="entry name" value="UPF0489"/>
</dbReference>
<name>A0ABN7T3V5_OIKDI</name>
<protein>
    <submittedName>
        <fullName evidence="2">Oidioi.mRNA.OKI2018_I69.chr2.g5508.t1.cds</fullName>
    </submittedName>
</protein>
<evidence type="ECO:0000313" key="3">
    <source>
        <dbReference type="Proteomes" id="UP001158576"/>
    </source>
</evidence>
<dbReference type="PANTHER" id="PTHR13225:SF3">
    <property type="entry name" value="UPF0489 PROTEIN C5ORF22"/>
    <property type="match status" value="1"/>
</dbReference>
<dbReference type="Pfam" id="PF12640">
    <property type="entry name" value="UPF0489"/>
    <property type="match status" value="1"/>
</dbReference>
<dbReference type="PANTHER" id="PTHR13225">
    <property type="entry name" value="MISEXPRESSION SUPPRESSOR OF RAS 6"/>
    <property type="match status" value="1"/>
</dbReference>
<proteinExistence type="inferred from homology"/>
<organism evidence="2 3">
    <name type="scientific">Oikopleura dioica</name>
    <name type="common">Tunicate</name>
    <dbReference type="NCBI Taxonomy" id="34765"/>
    <lineage>
        <taxon>Eukaryota</taxon>
        <taxon>Metazoa</taxon>
        <taxon>Chordata</taxon>
        <taxon>Tunicata</taxon>
        <taxon>Appendicularia</taxon>
        <taxon>Copelata</taxon>
        <taxon>Oikopleuridae</taxon>
        <taxon>Oikopleura</taxon>
    </lineage>
</organism>
<dbReference type="Proteomes" id="UP001158576">
    <property type="component" value="Chromosome 2"/>
</dbReference>